<proteinExistence type="predicted"/>
<keyword evidence="2" id="KW-1185">Reference proteome</keyword>
<reference evidence="1" key="1">
    <citation type="submission" date="2017-08" db="EMBL/GenBank/DDBJ databases">
        <authorList>
            <consortium name="Urmite Genomes"/>
        </authorList>
    </citation>
    <scope>NUCLEOTIDE SEQUENCE [LARGE SCALE GENOMIC DNA]</scope>
    <source>
        <strain evidence="1">IHUMI-LCC2</strain>
    </source>
</reference>
<dbReference type="Gene3D" id="2.20.110.10">
    <property type="entry name" value="Histone H3 K4-specific methyltransferase SET7/9 N-terminal domain"/>
    <property type="match status" value="1"/>
</dbReference>
<organism evidence="1">
    <name type="scientific">Orpheovirus IHUMI-LCC2</name>
    <dbReference type="NCBI Taxonomy" id="2023057"/>
    <lineage>
        <taxon>Viruses</taxon>
        <taxon>Varidnaviria</taxon>
        <taxon>Bamfordvirae</taxon>
        <taxon>Nucleocytoviricota</taxon>
        <taxon>Megaviricetes</taxon>
        <taxon>Pimascovirales</taxon>
        <taxon>Ocovirineae</taxon>
        <taxon>Orpheoviridae</taxon>
        <taxon>Alphaorpheovirus</taxon>
        <taxon>Alphaorpheovirus massiliense</taxon>
    </lineage>
</organism>
<evidence type="ECO:0000313" key="2">
    <source>
        <dbReference type="Proteomes" id="UP000236316"/>
    </source>
</evidence>
<dbReference type="SUPFAM" id="SSF82185">
    <property type="entry name" value="Histone H3 K4-specific methyltransferase SET7/9 N-terminal domain"/>
    <property type="match status" value="1"/>
</dbReference>
<evidence type="ECO:0000313" key="1">
    <source>
        <dbReference type="EMBL" id="SNW62464.1"/>
    </source>
</evidence>
<sequence>MENMNDDILFYKICYSDYEVSSLFPLICKRFNKLCKGHNGEIRDAKSYFLEYIEKTWDSGGIVRYWVNKYNGKREGPCQRWYYECWYKNGNMEGIYRSWYTNGNKFKDAIYKNGSLHGMCIIYNSDNNGLIFEKINYINGKFKGLYERYNTEGMLVESCNYD</sequence>
<protein>
    <submittedName>
        <fullName evidence="1">MORN-repeat protein</fullName>
    </submittedName>
</protein>
<dbReference type="OrthoDB" id="38656at10239"/>
<dbReference type="RefSeq" id="YP_009448766.1">
    <property type="nucleotide sequence ID" value="NC_036594.1"/>
</dbReference>
<dbReference type="EMBL" id="LT906555">
    <property type="protein sequence ID" value="SNW62464.1"/>
    <property type="molecule type" value="Genomic_DNA"/>
</dbReference>
<dbReference type="KEGG" id="vg:35382361"/>
<name>A0A2I2L4K9_9VIRU</name>
<dbReference type="GeneID" id="35382361"/>
<gene>
    <name evidence="1" type="ORF">ORPV_560</name>
</gene>
<accession>A0A2I2L4K9</accession>
<dbReference type="Proteomes" id="UP000236316">
    <property type="component" value="Segment"/>
</dbReference>